<accession>A0A2U7N8F1</accession>
<protein>
    <submittedName>
        <fullName evidence="1">Uncharacterized protein</fullName>
    </submittedName>
</protein>
<keyword evidence="2" id="KW-1185">Reference proteome</keyword>
<gene>
    <name evidence="1" type="ORF">PspYZU05_201</name>
</gene>
<evidence type="ECO:0000313" key="2">
    <source>
        <dbReference type="Proteomes" id="UP000247773"/>
    </source>
</evidence>
<sequence length="190" mass="22096">MKLHGLTNQQYAKFINSYTQGFGRTRLAEEFDLPVKKVKRIINHSRRASRKRLLSAFIQVKKTVLDKKAFHGICSLVNDETFFIIQYQTESLLSLKAKDQFNAFKYIGSISYNLRLVDKIVMNELFTKWPKHSGNILFPVPPPHNNTIEESEHPMGAYEAFSTCHLWEGEYGELRKELLDFCIGYLENLC</sequence>
<dbReference type="EMBL" id="KY971610">
    <property type="protein sequence ID" value="ASD52153.1"/>
    <property type="molecule type" value="Genomic_DNA"/>
</dbReference>
<evidence type="ECO:0000313" key="1">
    <source>
        <dbReference type="EMBL" id="ASD52153.1"/>
    </source>
</evidence>
<name>A0A2U7N8F1_9CAUD</name>
<organism evidence="1 2">
    <name type="scientific">Pseudomonas phage PspYZU05</name>
    <dbReference type="NCBI Taxonomy" id="1983556"/>
    <lineage>
        <taxon>Viruses</taxon>
        <taxon>Duplodnaviria</taxon>
        <taxon>Heunggongvirae</taxon>
        <taxon>Uroviricota</taxon>
        <taxon>Caudoviricetes</taxon>
        <taxon>Pantevenvirales</taxon>
        <taxon>Straboviridae</taxon>
        <taxon>Jiangsuvirus</taxon>
        <taxon>Jiangsuvirus pspyzu05</taxon>
    </lineage>
</organism>
<dbReference type="Proteomes" id="UP000247773">
    <property type="component" value="Genome"/>
</dbReference>
<reference evidence="1 2" key="1">
    <citation type="submission" date="2017-04" db="EMBL/GenBank/DDBJ databases">
        <title>Isolation of lytic bacteriophages infecting Pseudomonas strains for biocontrol of fish and shrimp spoilage during chilled storage.</title>
        <authorList>
            <person name="Yang Z."/>
            <person name="Tao X."/>
            <person name="Gao L."/>
            <person name="Rao S."/>
        </authorList>
    </citation>
    <scope>NUCLEOTIDE SEQUENCE [LARGE SCALE GENOMIC DNA]</scope>
</reference>
<proteinExistence type="predicted"/>